<dbReference type="RefSeq" id="WP_018301685.1">
    <property type="nucleotide sequence ID" value="NZ_KB902278.1"/>
</dbReference>
<accession>A0A0D0PYF5</accession>
<comment type="caution">
    <text evidence="1">The sequence shown here is derived from an EMBL/GenBank/DDBJ whole genome shotgun (WGS) entry which is preliminary data.</text>
</comment>
<name>A0A0D0PYF5_9RHOB</name>
<dbReference type="AlphaFoldDB" id="A0A0D0PYF5"/>
<gene>
    <name evidence="1" type="ORF">Wenmar_03887</name>
</gene>
<sequence>MSKPLFPFTAWMEPWIQGSMMIAEAQGVIAMRIWGLAGMWPVVADESRRMVTEKGPAFAEAAAAATAAAMALQTGPQVAMATLKPIRKLTRANHRRLSGGKR</sequence>
<proteinExistence type="predicted"/>
<dbReference type="Proteomes" id="UP000035100">
    <property type="component" value="Unassembled WGS sequence"/>
</dbReference>
<organism evidence="1 2">
    <name type="scientific">Wenxinia marina DSM 24838</name>
    <dbReference type="NCBI Taxonomy" id="1123501"/>
    <lineage>
        <taxon>Bacteria</taxon>
        <taxon>Pseudomonadati</taxon>
        <taxon>Pseudomonadota</taxon>
        <taxon>Alphaproteobacteria</taxon>
        <taxon>Rhodobacterales</taxon>
        <taxon>Roseobacteraceae</taxon>
        <taxon>Wenxinia</taxon>
    </lineage>
</organism>
<evidence type="ECO:0008006" key="3">
    <source>
        <dbReference type="Google" id="ProtNLM"/>
    </source>
</evidence>
<evidence type="ECO:0000313" key="2">
    <source>
        <dbReference type="Proteomes" id="UP000035100"/>
    </source>
</evidence>
<dbReference type="STRING" id="1123501.Wenmar_03887"/>
<reference evidence="1 2" key="1">
    <citation type="submission" date="2013-01" db="EMBL/GenBank/DDBJ databases">
        <authorList>
            <person name="Fiebig A."/>
            <person name="Goeker M."/>
            <person name="Klenk H.-P.P."/>
        </authorList>
    </citation>
    <scope>NUCLEOTIDE SEQUENCE [LARGE SCALE GENOMIC DNA]</scope>
    <source>
        <strain evidence="1 2">DSM 24838</strain>
    </source>
</reference>
<keyword evidence="2" id="KW-1185">Reference proteome</keyword>
<evidence type="ECO:0000313" key="1">
    <source>
        <dbReference type="EMBL" id="KIQ67464.1"/>
    </source>
</evidence>
<protein>
    <recommendedName>
        <fullName evidence="3">Antifreeze protein</fullName>
    </recommendedName>
</protein>
<dbReference type="EMBL" id="AONG01000022">
    <property type="protein sequence ID" value="KIQ67464.1"/>
    <property type="molecule type" value="Genomic_DNA"/>
</dbReference>
<dbReference type="eggNOG" id="ENOG5033AA4">
    <property type="taxonomic scope" value="Bacteria"/>
</dbReference>